<dbReference type="InterPro" id="IPR046341">
    <property type="entry name" value="SET_dom_sf"/>
</dbReference>
<dbReference type="Pfam" id="PF00856">
    <property type="entry name" value="SET"/>
    <property type="match status" value="1"/>
</dbReference>
<dbReference type="EMBL" id="MGJL01000035">
    <property type="protein sequence ID" value="OGN06706.1"/>
    <property type="molecule type" value="Genomic_DNA"/>
</dbReference>
<dbReference type="CDD" id="cd08161">
    <property type="entry name" value="SET"/>
    <property type="match status" value="1"/>
</dbReference>
<reference evidence="2 3" key="1">
    <citation type="journal article" date="2016" name="Nat. Commun.">
        <title>Thousands of microbial genomes shed light on interconnected biogeochemical processes in an aquifer system.</title>
        <authorList>
            <person name="Anantharaman K."/>
            <person name="Brown C.T."/>
            <person name="Hug L.A."/>
            <person name="Sharon I."/>
            <person name="Castelle C.J."/>
            <person name="Probst A.J."/>
            <person name="Thomas B.C."/>
            <person name="Singh A."/>
            <person name="Wilkins M.J."/>
            <person name="Karaoz U."/>
            <person name="Brodie E.L."/>
            <person name="Williams K.H."/>
            <person name="Hubbard S.S."/>
            <person name="Banfield J.F."/>
        </authorList>
    </citation>
    <scope>NUCLEOTIDE SEQUENCE [LARGE SCALE GENOMIC DNA]</scope>
</reference>
<sequence length="134" mass="15523">MANQKRKPLSPHQDVYVRLRPSKIHGVGCFAICDIPAGTDPFKQSGGKMIWVSRRSLRGLPRELKKLYGDFCVRKGNKYGCPANFNQLDVSWYLNHSKKPNMVCRVEKGVYNFYAARDIRKGEEITIDYYKYND</sequence>
<comment type="caution">
    <text evidence="2">The sequence shown here is derived from an EMBL/GenBank/DDBJ whole genome shotgun (WGS) entry which is preliminary data.</text>
</comment>
<dbReference type="Gene3D" id="2.170.270.10">
    <property type="entry name" value="SET domain"/>
    <property type="match status" value="1"/>
</dbReference>
<evidence type="ECO:0000313" key="2">
    <source>
        <dbReference type="EMBL" id="OGN06706.1"/>
    </source>
</evidence>
<name>A0A1F8F381_9BACT</name>
<organism evidence="2 3">
    <name type="scientific">Candidatus Yanofskybacteria bacterium RIFCSPHIGHO2_01_FULL_45_42</name>
    <dbReference type="NCBI Taxonomy" id="1802671"/>
    <lineage>
        <taxon>Bacteria</taxon>
        <taxon>Candidatus Yanofskyibacteriota</taxon>
    </lineage>
</organism>
<dbReference type="SUPFAM" id="SSF82199">
    <property type="entry name" value="SET domain"/>
    <property type="match status" value="1"/>
</dbReference>
<gene>
    <name evidence="2" type="ORF">A2750_03200</name>
</gene>
<evidence type="ECO:0000259" key="1">
    <source>
        <dbReference type="PROSITE" id="PS50280"/>
    </source>
</evidence>
<accession>A0A1F8F381</accession>
<proteinExistence type="predicted"/>
<evidence type="ECO:0000313" key="3">
    <source>
        <dbReference type="Proteomes" id="UP000178023"/>
    </source>
</evidence>
<protein>
    <recommendedName>
        <fullName evidence="1">SET domain-containing protein</fullName>
    </recommendedName>
</protein>
<dbReference type="InterPro" id="IPR001214">
    <property type="entry name" value="SET_dom"/>
</dbReference>
<feature type="domain" description="SET" evidence="1">
    <location>
        <begin position="15"/>
        <end position="130"/>
    </location>
</feature>
<dbReference type="Proteomes" id="UP000178023">
    <property type="component" value="Unassembled WGS sequence"/>
</dbReference>
<dbReference type="AlphaFoldDB" id="A0A1F8F381"/>
<dbReference type="PROSITE" id="PS50280">
    <property type="entry name" value="SET"/>
    <property type="match status" value="1"/>
</dbReference>